<feature type="domain" description="Smf/DprA SLOG" evidence="2">
    <location>
        <begin position="79"/>
        <end position="288"/>
    </location>
</feature>
<dbReference type="PANTHER" id="PTHR43022:SF1">
    <property type="entry name" value="PROTEIN SMF"/>
    <property type="match status" value="1"/>
</dbReference>
<sequence length="362" mass="39737">MERYKAWLCLKSAPLLGTKGTLELLQSFPDPQEFVGNPSHPLYQNGKLKPATIKHLREFTLPEDNKRILTLMEKHQLQYLCLTDPDYPAALKEIFDPPLILYYQGDLTGTLKDLCIAVVGTRKPTSYGLEMCRKLLSPLCAKGVNVVSGLAMGIDTIAHQTALKAKAKTIAVFASGLDNIYPPMNKTLAENICENGALVSEYEPGSKLERWNFPTRNRIISALANAVLVVEGSLNSGAMLTAKFAIEQNKPLYALPGNINNRNAQGPNLLIRQGATLISSANDLLMDLGLVPSPKEQMELIPELSSEEQTLYDILSSAQKELTFDEFMLKTGLGFGKLSTLLLNLELKGLIAKSSGNSYIKL</sequence>
<evidence type="ECO:0000259" key="2">
    <source>
        <dbReference type="Pfam" id="PF02481"/>
    </source>
</evidence>
<dbReference type="Gene3D" id="1.10.10.10">
    <property type="entry name" value="Winged helix-like DNA-binding domain superfamily/Winged helix DNA-binding domain"/>
    <property type="match status" value="1"/>
</dbReference>
<comment type="similarity">
    <text evidence="1">Belongs to the DprA/Smf family.</text>
</comment>
<keyword evidence="5" id="KW-1185">Reference proteome</keyword>
<accession>B0VIX1</accession>
<dbReference type="NCBIfam" id="TIGR00732">
    <property type="entry name" value="dprA"/>
    <property type="match status" value="1"/>
</dbReference>
<dbReference type="Gene3D" id="3.40.50.450">
    <property type="match status" value="1"/>
</dbReference>
<dbReference type="OrthoDB" id="9785707at2"/>
<dbReference type="InterPro" id="IPR036388">
    <property type="entry name" value="WH-like_DNA-bd_sf"/>
</dbReference>
<dbReference type="SUPFAM" id="SSF102405">
    <property type="entry name" value="MCP/YpsA-like"/>
    <property type="match status" value="1"/>
</dbReference>
<dbReference type="Pfam" id="PF17782">
    <property type="entry name" value="WHD_DprA"/>
    <property type="match status" value="1"/>
</dbReference>
<dbReference type="KEGG" id="caci:CLOAM0121"/>
<evidence type="ECO:0000313" key="5">
    <source>
        <dbReference type="Proteomes" id="UP000002019"/>
    </source>
</evidence>
<proteinExistence type="inferred from homology"/>
<dbReference type="eggNOG" id="COG0758">
    <property type="taxonomic scope" value="Bacteria"/>
</dbReference>
<dbReference type="Pfam" id="PF02481">
    <property type="entry name" value="DNA_processg_A"/>
    <property type="match status" value="1"/>
</dbReference>
<organism evidence="4 5">
    <name type="scientific">Cloacimonas acidaminovorans (strain Evry)</name>
    <dbReference type="NCBI Taxonomy" id="459349"/>
    <lineage>
        <taxon>Bacteria</taxon>
        <taxon>Pseudomonadati</taxon>
        <taxon>Candidatus Cloacimonadota</taxon>
        <taxon>Candidatus Cloacimonadia</taxon>
        <taxon>Candidatus Cloacimonadales</taxon>
        <taxon>Candidatus Cloacimonadaceae</taxon>
        <taxon>Candidatus Cloacimonas</taxon>
    </lineage>
</organism>
<dbReference type="AlphaFoldDB" id="B0VIX1"/>
<dbReference type="STRING" id="459349.CLOAM0121"/>
<feature type="domain" description="DprA winged helix" evidence="3">
    <location>
        <begin position="301"/>
        <end position="357"/>
    </location>
</feature>
<protein>
    <submittedName>
        <fullName evidence="4">DNA processing protein DprA, putative</fullName>
    </submittedName>
</protein>
<dbReference type="EMBL" id="CU466930">
    <property type="protein sequence ID" value="CAO80031.1"/>
    <property type="molecule type" value="Genomic_DNA"/>
</dbReference>
<dbReference type="Proteomes" id="UP000002019">
    <property type="component" value="Chromosome"/>
</dbReference>
<dbReference type="InterPro" id="IPR041614">
    <property type="entry name" value="DprA_WH"/>
</dbReference>
<evidence type="ECO:0000259" key="3">
    <source>
        <dbReference type="Pfam" id="PF17782"/>
    </source>
</evidence>
<dbReference type="InterPro" id="IPR057666">
    <property type="entry name" value="DrpA_SLOG"/>
</dbReference>
<name>B0VIX1_CLOAI</name>
<gene>
    <name evidence="4" type="ordered locus">CLOAM0121</name>
</gene>
<dbReference type="InterPro" id="IPR003488">
    <property type="entry name" value="DprA"/>
</dbReference>
<dbReference type="RefSeq" id="WP_015423892.1">
    <property type="nucleotide sequence ID" value="NC_020449.1"/>
</dbReference>
<dbReference type="PANTHER" id="PTHR43022">
    <property type="entry name" value="PROTEIN SMF"/>
    <property type="match status" value="1"/>
</dbReference>
<dbReference type="GO" id="GO:0009294">
    <property type="term" value="P:DNA-mediated transformation"/>
    <property type="evidence" value="ECO:0007669"/>
    <property type="project" value="InterPro"/>
</dbReference>
<dbReference type="HOGENOM" id="CLU_029601_0_3_0"/>
<reference evidence="4 5" key="1">
    <citation type="journal article" date="2008" name="J. Bacteriol.">
        <title>'Candidatus Cloacamonas acidaminovorans': genome sequence reconstruction provides a first glimpse of a new bacterial division.</title>
        <authorList>
            <person name="Pelletier E."/>
            <person name="Kreimeyer A."/>
            <person name="Bocs S."/>
            <person name="Rouy Z."/>
            <person name="Gyapay G."/>
            <person name="Chouari R."/>
            <person name="Riviere D."/>
            <person name="Ganesan A."/>
            <person name="Daegelen P."/>
            <person name="Sghir A."/>
            <person name="Cohen G.N."/>
            <person name="Medigue C."/>
            <person name="Weissenbach J."/>
            <person name="Le Paslier D."/>
        </authorList>
    </citation>
    <scope>NUCLEOTIDE SEQUENCE [LARGE SCALE GENOMIC DNA]</scope>
    <source>
        <strain evidence="5">Evry</strain>
    </source>
</reference>
<evidence type="ECO:0000256" key="1">
    <source>
        <dbReference type="ARBA" id="ARBA00006525"/>
    </source>
</evidence>
<evidence type="ECO:0000313" key="4">
    <source>
        <dbReference type="EMBL" id="CAO80031.1"/>
    </source>
</evidence>